<keyword evidence="2" id="KW-1185">Reference proteome</keyword>
<evidence type="ECO:0000313" key="2">
    <source>
        <dbReference type="Proteomes" id="UP001320706"/>
    </source>
</evidence>
<name>A0ACC3SGC9_9PEZI</name>
<protein>
    <submittedName>
        <fullName evidence="1">Uncharacterized protein</fullName>
    </submittedName>
</protein>
<comment type="caution">
    <text evidence="1">The sequence shown here is derived from an EMBL/GenBank/DDBJ whole genome shotgun (WGS) entry which is preliminary data.</text>
</comment>
<dbReference type="Proteomes" id="UP001320706">
    <property type="component" value="Unassembled WGS sequence"/>
</dbReference>
<reference evidence="1" key="1">
    <citation type="submission" date="2024-02" db="EMBL/GenBank/DDBJ databases">
        <title>Metagenome Assembled Genome of Zalaria obscura JY119.</title>
        <authorList>
            <person name="Vighnesh L."/>
            <person name="Jagadeeshwari U."/>
            <person name="Venkata Ramana C."/>
            <person name="Sasikala C."/>
        </authorList>
    </citation>
    <scope>NUCLEOTIDE SEQUENCE</scope>
    <source>
        <strain evidence="1">JY119</strain>
    </source>
</reference>
<organism evidence="1 2">
    <name type="scientific">Zalaria obscura</name>
    <dbReference type="NCBI Taxonomy" id="2024903"/>
    <lineage>
        <taxon>Eukaryota</taxon>
        <taxon>Fungi</taxon>
        <taxon>Dikarya</taxon>
        <taxon>Ascomycota</taxon>
        <taxon>Pezizomycotina</taxon>
        <taxon>Dothideomycetes</taxon>
        <taxon>Dothideomycetidae</taxon>
        <taxon>Dothideales</taxon>
        <taxon>Zalariaceae</taxon>
        <taxon>Zalaria</taxon>
    </lineage>
</organism>
<proteinExistence type="predicted"/>
<dbReference type="EMBL" id="JAMKPW020000015">
    <property type="protein sequence ID" value="KAK8210347.1"/>
    <property type="molecule type" value="Genomic_DNA"/>
</dbReference>
<accession>A0ACC3SGC9</accession>
<sequence>MPLVPSPQSLHIAAACKKDCVPTQHPSTNHSSHLMSSQVQSYLPSPQPSLRSWPASSLPDHCSMGGNSNGAVDGLGTLTIQRALDIARNTEGELDPVVSQYLELQLSEVWKRINERPDSYILNKDEFAIFNFYIQRFDGSHIAERAIARFWRHHQEHPSDTAA</sequence>
<evidence type="ECO:0000313" key="1">
    <source>
        <dbReference type="EMBL" id="KAK8210347.1"/>
    </source>
</evidence>
<gene>
    <name evidence="1" type="ORF">M8818_003516</name>
</gene>